<dbReference type="SUPFAM" id="SSF53187">
    <property type="entry name" value="Zn-dependent exopeptidases"/>
    <property type="match status" value="1"/>
</dbReference>
<dbReference type="Pfam" id="PF01520">
    <property type="entry name" value="Amidase_3"/>
    <property type="match status" value="1"/>
</dbReference>
<organism evidence="3">
    <name type="scientific">freshwater metagenome</name>
    <dbReference type="NCBI Taxonomy" id="449393"/>
    <lineage>
        <taxon>unclassified sequences</taxon>
        <taxon>metagenomes</taxon>
        <taxon>ecological metagenomes</taxon>
    </lineage>
</organism>
<gene>
    <name evidence="3" type="ORF">UFOPK2310_00101</name>
</gene>
<dbReference type="PANTHER" id="PTHR30404:SF0">
    <property type="entry name" value="N-ACETYLMURAMOYL-L-ALANINE AMIDASE AMIC"/>
    <property type="match status" value="1"/>
</dbReference>
<dbReference type="SMART" id="SM00646">
    <property type="entry name" value="Ami_3"/>
    <property type="match status" value="1"/>
</dbReference>
<keyword evidence="1" id="KW-0378">Hydrolase</keyword>
<dbReference type="SUPFAM" id="SSF47090">
    <property type="entry name" value="PGBD-like"/>
    <property type="match status" value="2"/>
</dbReference>
<dbReference type="GO" id="GO:0009253">
    <property type="term" value="P:peptidoglycan catabolic process"/>
    <property type="evidence" value="ECO:0007669"/>
    <property type="project" value="InterPro"/>
</dbReference>
<name>A0A6J6LID2_9ZZZZ</name>
<proteinExistence type="predicted"/>
<dbReference type="Pfam" id="PF01471">
    <property type="entry name" value="PG_binding_1"/>
    <property type="match status" value="2"/>
</dbReference>
<dbReference type="Gene3D" id="3.40.630.40">
    <property type="entry name" value="Zn-dependent exopeptidases"/>
    <property type="match status" value="1"/>
</dbReference>
<evidence type="ECO:0000256" key="1">
    <source>
        <dbReference type="ARBA" id="ARBA00022801"/>
    </source>
</evidence>
<dbReference type="PANTHER" id="PTHR30404">
    <property type="entry name" value="N-ACETYLMURAMOYL-L-ALANINE AMIDASE"/>
    <property type="match status" value="1"/>
</dbReference>
<feature type="domain" description="MurNAc-LAA" evidence="2">
    <location>
        <begin position="234"/>
        <end position="350"/>
    </location>
</feature>
<dbReference type="EMBL" id="CAEZWW010000006">
    <property type="protein sequence ID" value="CAB4661787.1"/>
    <property type="molecule type" value="Genomic_DNA"/>
</dbReference>
<dbReference type="InterPro" id="IPR002477">
    <property type="entry name" value="Peptidoglycan-bd-like"/>
</dbReference>
<dbReference type="GO" id="GO:0008745">
    <property type="term" value="F:N-acetylmuramoyl-L-alanine amidase activity"/>
    <property type="evidence" value="ECO:0007669"/>
    <property type="project" value="InterPro"/>
</dbReference>
<dbReference type="InterPro" id="IPR036366">
    <property type="entry name" value="PGBDSf"/>
</dbReference>
<dbReference type="AlphaFoldDB" id="A0A6J6LID2"/>
<dbReference type="Gene3D" id="1.10.101.10">
    <property type="entry name" value="PGBD-like superfamily/PGBD"/>
    <property type="match status" value="2"/>
</dbReference>
<sequence>MVIRHGDTGAAVAEVRARLAHLGLLPDEPRSTAERFSTGADDKFDEALDLAVRTFQQERGLTVDGIVGPQTFHQLDEARWQLGDRVLRYVPGHLVTGDDVAELQRRLNDLGFDSGRADGYFGRSTDTALREFQRGVGVDADGICGPESFKAFDRLMRTISGGNAARLRDHVSLTSLQTGIADKVVLLDPGSDLGADLCEAVAVRVEGRLAALGTQVLLTHIAQPSSTLGEAERADFANRMGVDVVVSIHATQLASNRAGGAATFYFGAPDAGAHSANGRALAELIQSELCARTGAVDCRTHPRTWDLLRLTRVPAVRVELGYMSNPLDASRLSDVKMQDASAEAIATALQRFCSPN</sequence>
<evidence type="ECO:0000313" key="3">
    <source>
        <dbReference type="EMBL" id="CAB4661787.1"/>
    </source>
</evidence>
<protein>
    <submittedName>
        <fullName evidence="3">Unannotated protein</fullName>
    </submittedName>
</protein>
<dbReference type="InterPro" id="IPR050695">
    <property type="entry name" value="N-acetylmuramoyl_amidase_3"/>
</dbReference>
<accession>A0A6J6LID2</accession>
<dbReference type="InterPro" id="IPR002508">
    <property type="entry name" value="MurNAc-LAA_cat"/>
</dbReference>
<evidence type="ECO:0000259" key="2">
    <source>
        <dbReference type="SMART" id="SM00646"/>
    </source>
</evidence>
<dbReference type="InterPro" id="IPR036365">
    <property type="entry name" value="PGBD-like_sf"/>
</dbReference>
<reference evidence="3" key="1">
    <citation type="submission" date="2020-05" db="EMBL/GenBank/DDBJ databases">
        <authorList>
            <person name="Chiriac C."/>
            <person name="Salcher M."/>
            <person name="Ghai R."/>
            <person name="Kavagutti S V."/>
        </authorList>
    </citation>
    <scope>NUCLEOTIDE SEQUENCE</scope>
</reference>
<dbReference type="CDD" id="cd02696">
    <property type="entry name" value="MurNAc-LAA"/>
    <property type="match status" value="1"/>
</dbReference>
<dbReference type="GO" id="GO:0030288">
    <property type="term" value="C:outer membrane-bounded periplasmic space"/>
    <property type="evidence" value="ECO:0007669"/>
    <property type="project" value="TreeGrafter"/>
</dbReference>